<feature type="compositionally biased region" description="Basic and acidic residues" evidence="1">
    <location>
        <begin position="101"/>
        <end position="110"/>
    </location>
</feature>
<accession>A0A9N7V1L8</accession>
<dbReference type="Proteomes" id="UP001153269">
    <property type="component" value="Unassembled WGS sequence"/>
</dbReference>
<feature type="compositionally biased region" description="Basic and acidic residues" evidence="1">
    <location>
        <begin position="1"/>
        <end position="13"/>
    </location>
</feature>
<comment type="caution">
    <text evidence="2">The sequence shown here is derived from an EMBL/GenBank/DDBJ whole genome shotgun (WGS) entry which is preliminary data.</text>
</comment>
<evidence type="ECO:0000256" key="1">
    <source>
        <dbReference type="SAM" id="MobiDB-lite"/>
    </source>
</evidence>
<name>A0A9N7V1L8_PLEPL</name>
<dbReference type="EMBL" id="CADEAL010003190">
    <property type="protein sequence ID" value="CAB1443780.1"/>
    <property type="molecule type" value="Genomic_DNA"/>
</dbReference>
<feature type="region of interest" description="Disordered" evidence="1">
    <location>
        <begin position="75"/>
        <end position="120"/>
    </location>
</feature>
<proteinExistence type="predicted"/>
<feature type="region of interest" description="Disordered" evidence="1">
    <location>
        <begin position="1"/>
        <end position="56"/>
    </location>
</feature>
<reference evidence="2" key="1">
    <citation type="submission" date="2020-03" db="EMBL/GenBank/DDBJ databases">
        <authorList>
            <person name="Weist P."/>
        </authorList>
    </citation>
    <scope>NUCLEOTIDE SEQUENCE</scope>
</reference>
<sequence>MRGTNERLEDSLRNLHCATRPSSKPDPSAAPCPEPDPPQRRVVAQASGCRGDTDTPCRQRAGVCLLVAEGVNAGVGAGCAGGETGEDAHRQPHRPGLATEARSRQDDAARCRALHQQHSH</sequence>
<gene>
    <name evidence="2" type="ORF">PLEPLA_LOCUS31496</name>
</gene>
<keyword evidence="3" id="KW-1185">Reference proteome</keyword>
<dbReference type="AlphaFoldDB" id="A0A9N7V1L8"/>
<protein>
    <submittedName>
        <fullName evidence="2">Uncharacterized protein</fullName>
    </submittedName>
</protein>
<evidence type="ECO:0000313" key="2">
    <source>
        <dbReference type="EMBL" id="CAB1443780.1"/>
    </source>
</evidence>
<organism evidence="2 3">
    <name type="scientific">Pleuronectes platessa</name>
    <name type="common">European plaice</name>
    <dbReference type="NCBI Taxonomy" id="8262"/>
    <lineage>
        <taxon>Eukaryota</taxon>
        <taxon>Metazoa</taxon>
        <taxon>Chordata</taxon>
        <taxon>Craniata</taxon>
        <taxon>Vertebrata</taxon>
        <taxon>Euteleostomi</taxon>
        <taxon>Actinopterygii</taxon>
        <taxon>Neopterygii</taxon>
        <taxon>Teleostei</taxon>
        <taxon>Neoteleostei</taxon>
        <taxon>Acanthomorphata</taxon>
        <taxon>Carangaria</taxon>
        <taxon>Pleuronectiformes</taxon>
        <taxon>Pleuronectoidei</taxon>
        <taxon>Pleuronectidae</taxon>
        <taxon>Pleuronectes</taxon>
    </lineage>
</organism>
<evidence type="ECO:0000313" key="3">
    <source>
        <dbReference type="Proteomes" id="UP001153269"/>
    </source>
</evidence>